<feature type="domain" description="Type I restriction modification DNA specificity" evidence="5">
    <location>
        <begin position="8"/>
        <end position="169"/>
    </location>
</feature>
<dbReference type="PANTHER" id="PTHR30408">
    <property type="entry name" value="TYPE-1 RESTRICTION ENZYME ECOKI SPECIFICITY PROTEIN"/>
    <property type="match status" value="1"/>
</dbReference>
<feature type="coiled-coil region" evidence="4">
    <location>
        <begin position="356"/>
        <end position="383"/>
    </location>
</feature>
<keyword evidence="6" id="KW-0540">Nuclease</keyword>
<dbReference type="GO" id="GO:0003677">
    <property type="term" value="F:DNA binding"/>
    <property type="evidence" value="ECO:0007669"/>
    <property type="project" value="UniProtKB-KW"/>
</dbReference>
<dbReference type="AlphaFoldDB" id="A0A0G0QNF1"/>
<feature type="domain" description="Type I restriction modification DNA specificity" evidence="5">
    <location>
        <begin position="210"/>
        <end position="368"/>
    </location>
</feature>
<dbReference type="SUPFAM" id="SSF116734">
    <property type="entry name" value="DNA methylase specificity domain"/>
    <property type="match status" value="2"/>
</dbReference>
<keyword evidence="4" id="KW-0175">Coiled coil</keyword>
<dbReference type="Proteomes" id="UP000033935">
    <property type="component" value="Unassembled WGS sequence"/>
</dbReference>
<keyword evidence="3" id="KW-0238">DNA-binding</keyword>
<dbReference type="GO" id="GO:0004519">
    <property type="term" value="F:endonuclease activity"/>
    <property type="evidence" value="ECO:0007669"/>
    <property type="project" value="UniProtKB-KW"/>
</dbReference>
<comment type="similarity">
    <text evidence="1">Belongs to the type-I restriction system S methylase family.</text>
</comment>
<dbReference type="PATRIC" id="fig|1618995.3.peg.1033"/>
<evidence type="ECO:0000259" key="5">
    <source>
        <dbReference type="Pfam" id="PF01420"/>
    </source>
</evidence>
<dbReference type="CDD" id="cd17497">
    <property type="entry name" value="RMtype1_S_TteMORF1547P-TRD2-CR2_like"/>
    <property type="match status" value="1"/>
</dbReference>
<dbReference type="PANTHER" id="PTHR30408:SF12">
    <property type="entry name" value="TYPE I RESTRICTION ENZYME MJAVIII SPECIFICITY SUBUNIT"/>
    <property type="match status" value="1"/>
</dbReference>
<accession>A0A0G0QNF1</accession>
<evidence type="ECO:0000256" key="1">
    <source>
        <dbReference type="ARBA" id="ARBA00010923"/>
    </source>
</evidence>
<dbReference type="InterPro" id="IPR000055">
    <property type="entry name" value="Restrct_endonuc_typeI_TRD"/>
</dbReference>
<evidence type="ECO:0000313" key="6">
    <source>
        <dbReference type="EMBL" id="KKR03207.1"/>
    </source>
</evidence>
<evidence type="ECO:0000256" key="4">
    <source>
        <dbReference type="SAM" id="Coils"/>
    </source>
</evidence>
<evidence type="ECO:0000256" key="3">
    <source>
        <dbReference type="ARBA" id="ARBA00023125"/>
    </source>
</evidence>
<dbReference type="EMBL" id="LBWG01000035">
    <property type="protein sequence ID" value="KKR03207.1"/>
    <property type="molecule type" value="Genomic_DNA"/>
</dbReference>
<keyword evidence="6" id="KW-0378">Hydrolase</keyword>
<keyword evidence="2" id="KW-0680">Restriction system</keyword>
<evidence type="ECO:0000313" key="7">
    <source>
        <dbReference type="Proteomes" id="UP000033935"/>
    </source>
</evidence>
<keyword evidence="6" id="KW-0255">Endonuclease</keyword>
<dbReference type="Pfam" id="PF01420">
    <property type="entry name" value="Methylase_S"/>
    <property type="match status" value="2"/>
</dbReference>
<dbReference type="GO" id="GO:0009307">
    <property type="term" value="P:DNA restriction-modification system"/>
    <property type="evidence" value="ECO:0007669"/>
    <property type="project" value="UniProtKB-KW"/>
</dbReference>
<evidence type="ECO:0000256" key="2">
    <source>
        <dbReference type="ARBA" id="ARBA00022747"/>
    </source>
</evidence>
<dbReference type="InterPro" id="IPR052021">
    <property type="entry name" value="Type-I_RS_S_subunit"/>
</dbReference>
<reference evidence="6 7" key="1">
    <citation type="journal article" date="2015" name="Nature">
        <title>rRNA introns, odd ribosomes, and small enigmatic genomes across a large radiation of phyla.</title>
        <authorList>
            <person name="Brown C.T."/>
            <person name="Hug L.A."/>
            <person name="Thomas B.C."/>
            <person name="Sharon I."/>
            <person name="Castelle C.J."/>
            <person name="Singh A."/>
            <person name="Wilkins M.J."/>
            <person name="Williams K.H."/>
            <person name="Banfield J.F."/>
        </authorList>
    </citation>
    <scope>NUCLEOTIDE SEQUENCE [LARGE SCALE GENOMIC DNA]</scope>
</reference>
<comment type="caution">
    <text evidence="6">The sequence shown here is derived from an EMBL/GenBank/DDBJ whole genome shotgun (WGS) entry which is preliminary data.</text>
</comment>
<proteinExistence type="inferred from homology"/>
<name>A0A0G0QNF1_9BACT</name>
<gene>
    <name evidence="6" type="ORF">UT30_C0035G0002</name>
</gene>
<dbReference type="Gene3D" id="3.90.220.20">
    <property type="entry name" value="DNA methylase specificity domains"/>
    <property type="match status" value="2"/>
</dbReference>
<sequence length="503" mass="57548">MYDDTKLPNKWLNTELSQIAFIIMGQSPDSSTYNEQNIGLPFFQGKAEFGECYPTPHKYCSAPIKIAQTNDILVSVRAPVGPTNICKGKSCIGRGLAAIRIDDDFMYKYVFYYFRHIEHWLEQQGSGTTFKAITKSTLEKIIIPIPPLKEQKRIVSKLDRLMAEIDQAKSRLRKVQNIVHQFRQNVLLKSIIGQHVKLGKMLIDVKYGTSKKSEYDINGYPILRIPNISDGHIDISDLKYSKLSKLEYNKLKLAPNDILVIRSNGSLPLVGRSAIITEKEVGFGYAGYLIRLKVKTKSFDPKYLNFALHSPRVRAQIENVARSTNGINNINSHEIKDLLIPIPSTVELQKKAVTQIEELFVLADKLEQNYQTAQVKIEQLPREFLAKTFRGELVPQDPSDEPASMSLEKLKQYKYNIHKQEKREKSLFNKQRGDGKMKEISEEISLMNILKIRPLSPDELYREANYSKTFDSDKIEKFYLDLQHAMETGLITENDGLLELGEL</sequence>
<feature type="coiled-coil region" evidence="4">
    <location>
        <begin position="151"/>
        <end position="185"/>
    </location>
</feature>
<organism evidence="6 7">
    <name type="scientific">Candidatus Uhrbacteria bacterium GW2011_GWF2_39_13</name>
    <dbReference type="NCBI Taxonomy" id="1618995"/>
    <lineage>
        <taxon>Bacteria</taxon>
        <taxon>Candidatus Uhriibacteriota</taxon>
    </lineage>
</organism>
<dbReference type="CDD" id="cd17517">
    <property type="entry name" value="RMtype1_S_EcoKI_StySPI-TRD2-CR2_like"/>
    <property type="match status" value="1"/>
</dbReference>
<dbReference type="InterPro" id="IPR044946">
    <property type="entry name" value="Restrct_endonuc_typeI_TRD_sf"/>
</dbReference>
<protein>
    <submittedName>
        <fullName evidence="6">Restriction endonuclease S subunit</fullName>
    </submittedName>
</protein>